<dbReference type="PANTHER" id="PTHR43591">
    <property type="entry name" value="METHYLTRANSFERASE"/>
    <property type="match status" value="1"/>
</dbReference>
<comment type="similarity">
    <text evidence="4">Belongs to the class I-like SAM-binding methyltransferase superfamily. MenG/UbiE family.</text>
</comment>
<dbReference type="PROSITE" id="PS01184">
    <property type="entry name" value="UBIE_2"/>
    <property type="match status" value="1"/>
</dbReference>
<evidence type="ECO:0000256" key="4">
    <source>
        <dbReference type="HAMAP-Rule" id="MF_01813"/>
    </source>
</evidence>
<comment type="catalytic activity">
    <reaction evidence="4">
        <text>a 2-demethylmenaquinol + S-adenosyl-L-methionine = a menaquinol + S-adenosyl-L-homocysteine + H(+)</text>
        <dbReference type="Rhea" id="RHEA:42640"/>
        <dbReference type="Rhea" id="RHEA-COMP:9539"/>
        <dbReference type="Rhea" id="RHEA-COMP:9563"/>
        <dbReference type="ChEBI" id="CHEBI:15378"/>
        <dbReference type="ChEBI" id="CHEBI:18151"/>
        <dbReference type="ChEBI" id="CHEBI:55437"/>
        <dbReference type="ChEBI" id="CHEBI:57856"/>
        <dbReference type="ChEBI" id="CHEBI:59789"/>
        <dbReference type="EC" id="2.1.1.163"/>
    </reaction>
</comment>
<proteinExistence type="inferred from homology"/>
<keyword evidence="7" id="KW-1185">Reference proteome</keyword>
<keyword evidence="1 4" id="KW-0489">Methyltransferase</keyword>
<dbReference type="KEGG" id="ldn:H9L06_07085"/>
<dbReference type="SUPFAM" id="SSF53335">
    <property type="entry name" value="S-adenosyl-L-methionine-dependent methyltransferases"/>
    <property type="match status" value="1"/>
</dbReference>
<feature type="region of interest" description="Disordered" evidence="5">
    <location>
        <begin position="222"/>
        <end position="275"/>
    </location>
</feature>
<dbReference type="UniPathway" id="UPA00079">
    <property type="reaction ID" value="UER00169"/>
</dbReference>
<gene>
    <name evidence="4" type="primary">menG</name>
    <name evidence="6" type="ORF">H9L06_07085</name>
</gene>
<name>A0A7G9S7Y1_9MICO</name>
<dbReference type="PANTHER" id="PTHR43591:SF24">
    <property type="entry name" value="2-METHOXY-6-POLYPRENYL-1,4-BENZOQUINOL METHYLASE, MITOCHONDRIAL"/>
    <property type="match status" value="1"/>
</dbReference>
<evidence type="ECO:0000313" key="6">
    <source>
        <dbReference type="EMBL" id="QNN63956.1"/>
    </source>
</evidence>
<dbReference type="Proteomes" id="UP000515934">
    <property type="component" value="Chromosome"/>
</dbReference>
<dbReference type="HAMAP" id="MF_01813">
    <property type="entry name" value="MenG_UbiE_methyltr"/>
    <property type="match status" value="1"/>
</dbReference>
<evidence type="ECO:0000256" key="1">
    <source>
        <dbReference type="ARBA" id="ARBA00022603"/>
    </source>
</evidence>
<accession>A0A7G9S7Y1</accession>
<evidence type="ECO:0000256" key="2">
    <source>
        <dbReference type="ARBA" id="ARBA00022679"/>
    </source>
</evidence>
<feature type="binding site" evidence="4">
    <location>
        <position position="65"/>
    </location>
    <ligand>
        <name>S-adenosyl-L-methionine</name>
        <dbReference type="ChEBI" id="CHEBI:59789"/>
    </ligand>
</feature>
<comment type="pathway">
    <text evidence="4">Quinol/quinone metabolism; menaquinone biosynthesis; menaquinol from 1,4-dihydroxy-2-naphthoate: step 2/2.</text>
</comment>
<evidence type="ECO:0000256" key="5">
    <source>
        <dbReference type="SAM" id="MobiDB-lite"/>
    </source>
</evidence>
<keyword evidence="4" id="KW-0474">Menaquinone biosynthesis</keyword>
<dbReference type="NCBIfam" id="TIGR01934">
    <property type="entry name" value="MenG_MenH_UbiE"/>
    <property type="match status" value="1"/>
</dbReference>
<dbReference type="GO" id="GO:0032259">
    <property type="term" value="P:methylation"/>
    <property type="evidence" value="ECO:0007669"/>
    <property type="project" value="UniProtKB-KW"/>
</dbReference>
<dbReference type="InterPro" id="IPR004033">
    <property type="entry name" value="UbiE/COQ5_MeTrFase"/>
</dbReference>
<dbReference type="EMBL" id="CP060716">
    <property type="protein sequence ID" value="QNN63956.1"/>
    <property type="molecule type" value="Genomic_DNA"/>
</dbReference>
<evidence type="ECO:0000313" key="7">
    <source>
        <dbReference type="Proteomes" id="UP000515934"/>
    </source>
</evidence>
<evidence type="ECO:0000256" key="3">
    <source>
        <dbReference type="ARBA" id="ARBA00022691"/>
    </source>
</evidence>
<dbReference type="GO" id="GO:0043770">
    <property type="term" value="F:demethylmenaquinone methyltransferase activity"/>
    <property type="evidence" value="ECO:0007669"/>
    <property type="project" value="UniProtKB-UniRule"/>
</dbReference>
<comment type="function">
    <text evidence="4">Methyltransferase required for the conversion of demethylmenaquinol (DMKH2) to menaquinol (MKH2).</text>
</comment>
<dbReference type="AlphaFoldDB" id="A0A7G9S7Y1"/>
<feature type="binding site" evidence="4">
    <location>
        <begin position="90"/>
        <end position="91"/>
    </location>
    <ligand>
        <name>S-adenosyl-L-methionine</name>
        <dbReference type="ChEBI" id="CHEBI:59789"/>
    </ligand>
</feature>
<feature type="compositionally biased region" description="Low complexity" evidence="5">
    <location>
        <begin position="242"/>
        <end position="275"/>
    </location>
</feature>
<keyword evidence="3 4" id="KW-0949">S-adenosyl-L-methionine</keyword>
<dbReference type="Pfam" id="PF01209">
    <property type="entry name" value="Ubie_methyltran"/>
    <property type="match status" value="1"/>
</dbReference>
<dbReference type="InterPro" id="IPR029063">
    <property type="entry name" value="SAM-dependent_MTases_sf"/>
</dbReference>
<reference evidence="6 7" key="1">
    <citation type="submission" date="2020-08" db="EMBL/GenBank/DDBJ databases">
        <title>Genome sequence of Leucobacter denitrificans KACC 14055T.</title>
        <authorList>
            <person name="Hyun D.-W."/>
            <person name="Bae J.-W."/>
        </authorList>
    </citation>
    <scope>NUCLEOTIDE SEQUENCE [LARGE SCALE GENOMIC DNA]</scope>
    <source>
        <strain evidence="6 7">KACC 14055</strain>
    </source>
</reference>
<dbReference type="GO" id="GO:0009234">
    <property type="term" value="P:menaquinone biosynthetic process"/>
    <property type="evidence" value="ECO:0007669"/>
    <property type="project" value="UniProtKB-UniRule"/>
</dbReference>
<feature type="binding site" evidence="4">
    <location>
        <position position="47"/>
    </location>
    <ligand>
        <name>S-adenosyl-L-methionine</name>
        <dbReference type="ChEBI" id="CHEBI:59789"/>
    </ligand>
</feature>
<sequence>MFDEVSPRYDLLNDVLSAGNSRLWRIATTRAIAPRKGMRVLDIAAGTGTSSAAIAAHGAHVIAADFSEGMLAEGRKRNADNDLIEFVFADATKLPFDDDSFDAATISYGLRNVSDPKQAIAEMVRVVKPGGRIVIAEFSRPSSDAVNWAYTKYNRHVLPRVAALINRDAAEAYKYLNESIEAWPTQEELAKWLREAGLERVAYRNLSLGIVALHRGFVPSAPVTTSTAARKKPAAPKKEPKSAPTPKATPATKKPPTAKKPATKTSTPASKGTDK</sequence>
<dbReference type="CDD" id="cd02440">
    <property type="entry name" value="AdoMet_MTases"/>
    <property type="match status" value="1"/>
</dbReference>
<keyword evidence="2 4" id="KW-0808">Transferase</keyword>
<organism evidence="6 7">
    <name type="scientific">Leucobacter denitrificans</name>
    <dbReference type="NCBI Taxonomy" id="683042"/>
    <lineage>
        <taxon>Bacteria</taxon>
        <taxon>Bacillati</taxon>
        <taxon>Actinomycetota</taxon>
        <taxon>Actinomycetes</taxon>
        <taxon>Micrococcales</taxon>
        <taxon>Microbacteriaceae</taxon>
        <taxon>Leucobacter</taxon>
    </lineage>
</organism>
<keyword evidence="6" id="KW-0830">Ubiquinone</keyword>
<dbReference type="Gene3D" id="3.40.50.150">
    <property type="entry name" value="Vaccinia Virus protein VP39"/>
    <property type="match status" value="1"/>
</dbReference>
<feature type="binding site" evidence="4">
    <location>
        <position position="107"/>
    </location>
    <ligand>
        <name>S-adenosyl-L-methionine</name>
        <dbReference type="ChEBI" id="CHEBI:59789"/>
    </ligand>
</feature>
<dbReference type="EC" id="2.1.1.163" evidence="4"/>
<dbReference type="PROSITE" id="PS51608">
    <property type="entry name" value="SAM_MT_UBIE"/>
    <property type="match status" value="1"/>
</dbReference>
<dbReference type="InterPro" id="IPR023576">
    <property type="entry name" value="UbiE/COQ5_MeTrFase_CS"/>
</dbReference>
<protein>
    <recommendedName>
        <fullName evidence="4">Demethylmenaquinone methyltransferase</fullName>
        <ecNumber evidence="4">2.1.1.163</ecNumber>
    </recommendedName>
</protein>